<dbReference type="PROSITE" id="PS51379">
    <property type="entry name" value="4FE4S_FER_2"/>
    <property type="match status" value="3"/>
</dbReference>
<keyword evidence="2" id="KW-0479">Metal-binding</keyword>
<evidence type="ECO:0000256" key="5">
    <source>
        <dbReference type="SAM" id="MobiDB-lite"/>
    </source>
</evidence>
<evidence type="ECO:0000256" key="4">
    <source>
        <dbReference type="ARBA" id="ARBA00023014"/>
    </source>
</evidence>
<evidence type="ECO:0000256" key="3">
    <source>
        <dbReference type="ARBA" id="ARBA00023004"/>
    </source>
</evidence>
<proteinExistence type="predicted"/>
<dbReference type="PROSITE" id="PS00198">
    <property type="entry name" value="4FE4S_FER_1"/>
    <property type="match status" value="3"/>
</dbReference>
<dbReference type="InterPro" id="IPR017896">
    <property type="entry name" value="4Fe4S_Fe-S-bd"/>
</dbReference>
<dbReference type="STRING" id="1280847.SAMN04488036_10485"/>
<dbReference type="RefSeq" id="WP_093323723.1">
    <property type="nucleotide sequence ID" value="NZ_FOSZ01000004.1"/>
</dbReference>
<dbReference type="PANTHER" id="PTHR43687">
    <property type="entry name" value="ADENYLYLSULFATE REDUCTASE, BETA SUBUNIT"/>
    <property type="match status" value="1"/>
</dbReference>
<dbReference type="Pfam" id="PF12838">
    <property type="entry name" value="Fer4_7"/>
    <property type="match status" value="1"/>
</dbReference>
<evidence type="ECO:0000256" key="2">
    <source>
        <dbReference type="ARBA" id="ARBA00022723"/>
    </source>
</evidence>
<evidence type="ECO:0000256" key="1">
    <source>
        <dbReference type="ARBA" id="ARBA00022485"/>
    </source>
</evidence>
<dbReference type="EMBL" id="FOSZ01000004">
    <property type="protein sequence ID" value="SFL01744.1"/>
    <property type="molecule type" value="Genomic_DNA"/>
</dbReference>
<organism evidence="7 8">
    <name type="scientific">Shimia haliotis</name>
    <dbReference type="NCBI Taxonomy" id="1280847"/>
    <lineage>
        <taxon>Bacteria</taxon>
        <taxon>Pseudomonadati</taxon>
        <taxon>Pseudomonadota</taxon>
        <taxon>Alphaproteobacteria</taxon>
        <taxon>Rhodobacterales</taxon>
        <taxon>Roseobacteraceae</taxon>
    </lineage>
</organism>
<feature type="compositionally biased region" description="Basic and acidic residues" evidence="5">
    <location>
        <begin position="638"/>
        <end position="653"/>
    </location>
</feature>
<keyword evidence="8" id="KW-1185">Reference proteome</keyword>
<dbReference type="SUPFAM" id="SSF54862">
    <property type="entry name" value="4Fe-4S ferredoxins"/>
    <property type="match status" value="1"/>
</dbReference>
<feature type="region of interest" description="Disordered" evidence="5">
    <location>
        <begin position="632"/>
        <end position="653"/>
    </location>
</feature>
<protein>
    <submittedName>
        <fullName evidence="7">4Fe-4S dicluster domain-containing protein</fullName>
    </submittedName>
</protein>
<dbReference type="OrthoDB" id="9800445at2"/>
<dbReference type="InterPro" id="IPR050572">
    <property type="entry name" value="Fe-S_Ferredoxin"/>
</dbReference>
<keyword evidence="3" id="KW-0408">Iron</keyword>
<dbReference type="InterPro" id="IPR017900">
    <property type="entry name" value="4Fe4S_Fe_S_CS"/>
</dbReference>
<dbReference type="GO" id="GO:0046872">
    <property type="term" value="F:metal ion binding"/>
    <property type="evidence" value="ECO:0007669"/>
    <property type="project" value="UniProtKB-KW"/>
</dbReference>
<reference evidence="8" key="1">
    <citation type="submission" date="2016-10" db="EMBL/GenBank/DDBJ databases">
        <authorList>
            <person name="Varghese N."/>
            <person name="Submissions S."/>
        </authorList>
    </citation>
    <scope>NUCLEOTIDE SEQUENCE [LARGE SCALE GENOMIC DNA]</scope>
    <source>
        <strain evidence="8">DSM 28453</strain>
    </source>
</reference>
<accession>A0A1I4E7D7</accession>
<evidence type="ECO:0000313" key="8">
    <source>
        <dbReference type="Proteomes" id="UP000198851"/>
    </source>
</evidence>
<evidence type="ECO:0000313" key="7">
    <source>
        <dbReference type="EMBL" id="SFL01744.1"/>
    </source>
</evidence>
<name>A0A1I4E7D7_9RHOB</name>
<sequence>MPKSLILCDCSDTSNVNPDALNGVEGVACSKVHTGLCTHQGDVAAKALSTGDAIIACQQERAFFTELAADLDVGEPQFVDLRDRAGWSDESAKSGPKQAALLADALRTPPPVKTFDIVSEGLCLILGPSEAALAAAAELKDHLNVTVLLENTDDTPLDRGFDVVAGRLKSANGALGGFTVQIDALQQILPSGRGPLSFGAPQNGARTECDVILDLRRDPPLFPAHEKREGYLRADPNSAPALRAAILEASHLVGTFEKPFFLALDPAICAHSRAEQVGCSKCLDTCPTSAIRPEGDHVDIDPNICAGCGSCAALCPSGAITYDDPPTSFLFARIAGLADAYRTAGGSAPRLLVHDRDFGADLISLAARFDRGLPADVIPMDLERVSGFGHAEMLAAMACGFAGVDILVAPKTDRSALDTELPLAQALSGQPDALRLLEPSEPAHLCDALYGRAPSCAEIEPILPLGTRRQVTRLAVKTLQSGLDAPLPLPEKAPYGAVVVDKDACTLCLSCASLCPAGALGDNPDKPQLRFQEDACLQCGLCTHVCPENAISLLPQFDTSDAALSQQVVHEEEPYPCVECGKPFGVKSTIERIIDKLEGKHAMFATSDAARMIRMCDDCRVNAQFHQTNNPFAAADRPQVRTTEDYFSKRRDH</sequence>
<dbReference type="PANTHER" id="PTHR43687:SF4">
    <property type="entry name" value="BLR5484 PROTEIN"/>
    <property type="match status" value="1"/>
</dbReference>
<feature type="domain" description="4Fe-4S ferredoxin-type" evidence="6">
    <location>
        <begin position="296"/>
        <end position="325"/>
    </location>
</feature>
<gene>
    <name evidence="7" type="ORF">SAMN04488036_10485</name>
</gene>
<feature type="domain" description="4Fe-4S ferredoxin-type" evidence="6">
    <location>
        <begin position="496"/>
        <end position="525"/>
    </location>
</feature>
<evidence type="ECO:0000259" key="6">
    <source>
        <dbReference type="PROSITE" id="PS51379"/>
    </source>
</evidence>
<dbReference type="Proteomes" id="UP000198851">
    <property type="component" value="Unassembled WGS sequence"/>
</dbReference>
<feature type="domain" description="4Fe-4S ferredoxin-type" evidence="6">
    <location>
        <begin position="527"/>
        <end position="556"/>
    </location>
</feature>
<dbReference type="GO" id="GO:0051539">
    <property type="term" value="F:4 iron, 4 sulfur cluster binding"/>
    <property type="evidence" value="ECO:0007669"/>
    <property type="project" value="UniProtKB-KW"/>
</dbReference>
<dbReference type="Pfam" id="PF13187">
    <property type="entry name" value="Fer4_9"/>
    <property type="match status" value="1"/>
</dbReference>
<keyword evidence="1" id="KW-0004">4Fe-4S</keyword>
<dbReference type="AlphaFoldDB" id="A0A1I4E7D7"/>
<dbReference type="Gene3D" id="3.30.70.20">
    <property type="match status" value="2"/>
</dbReference>
<keyword evidence="4" id="KW-0411">Iron-sulfur</keyword>